<feature type="compositionally biased region" description="Low complexity" evidence="5">
    <location>
        <begin position="33"/>
        <end position="44"/>
    </location>
</feature>
<dbReference type="GO" id="GO:0031269">
    <property type="term" value="P:pseudopodium assembly"/>
    <property type="evidence" value="ECO:0007669"/>
    <property type="project" value="EnsemblProtists"/>
</dbReference>
<sequence length="663" mass="75179">MFDNTVSSHKTSIALLKFQKQQQGKRLSLLYNSTITTTTSSSSSRKQVEEEEEEEEEEQEQGQGQDKFQQEQKEEGRDFSIPSSPRTVTTPTTTTSPVPPNITTTVSVTSIVSPRSYNCSNSTCNNNQQLCLSSSSSSSTLSKQQHQQDRINRMSNLLRVAVSKQKRRYQKNGYDLDLAYITDRVIAMGFPSEKVEGVFRNPMKEVQKFLDQYHKDHYRVYNLCSERDYDHNKFYGRVGCYPFDDHNAPAFELIQKFCQDVDEWFKEDPKNIAVVHCKAGKGLMICCWLLYCGMWKNTEESLRFYAALRTYNQKGVTIPSQIRYVHYFGRSMRESIPATKSLLLKKIYLKPLPLDISLQDITFNVSVGKTLVYHSKQVENVTIHRLQKKKIKKSQSKRDLKEKDNTGDKGSSANDATSSTNGSNGVLGSSVRGQSLIDKHHQSLSKGSSQNYKSQIEHTSSNASLSSSSSFDYQAYYLKQQNNAKEEEQEEYISFDVGGIMLAGDIRIEFCNKNERMFMYWFNSTFTSHFESISKTGLDKAHKDKNHKSYPENFRVEMVFDELPVEHNDQNGSVQHQQQQNISTTPLSVAPAIAPPSDPSPSIPITPVKSDNQNGATTVIVNQKDETDSEDSSDSTSSDEHQQQQQEPQQPTNLSSSINVANN</sequence>
<dbReference type="GO" id="GO:0005634">
    <property type="term" value="C:nucleus"/>
    <property type="evidence" value="ECO:0007669"/>
    <property type="project" value="TreeGrafter"/>
</dbReference>
<feature type="compositionally biased region" description="Polar residues" evidence="5">
    <location>
        <begin position="444"/>
        <end position="459"/>
    </location>
</feature>
<evidence type="ECO:0000256" key="3">
    <source>
        <dbReference type="ARBA" id="ARBA00022801"/>
    </source>
</evidence>
<feature type="compositionally biased region" description="Basic residues" evidence="5">
    <location>
        <begin position="386"/>
        <end position="395"/>
    </location>
</feature>
<feature type="compositionally biased region" description="Polar residues" evidence="5">
    <location>
        <begin position="609"/>
        <end position="621"/>
    </location>
</feature>
<dbReference type="InterPro" id="IPR029023">
    <property type="entry name" value="Tensin_phosphatase"/>
</dbReference>
<feature type="compositionally biased region" description="Acidic residues" evidence="5">
    <location>
        <begin position="49"/>
        <end position="60"/>
    </location>
</feature>
<feature type="domain" description="Phosphatase tensin-type" evidence="6">
    <location>
        <begin position="167"/>
        <end position="335"/>
    </location>
</feature>
<dbReference type="OrthoDB" id="18331at2759"/>
<dbReference type="InterPro" id="IPR051281">
    <property type="entry name" value="Dual-spec_lipid-protein_phosph"/>
</dbReference>
<dbReference type="GO" id="GO:0051285">
    <property type="term" value="C:cell cortex of cell tip"/>
    <property type="evidence" value="ECO:0007669"/>
    <property type="project" value="EnsemblProtists"/>
</dbReference>
<feature type="compositionally biased region" description="Pro residues" evidence="5">
    <location>
        <begin position="593"/>
        <end position="604"/>
    </location>
</feature>
<dbReference type="GO" id="GO:0032060">
    <property type="term" value="P:bleb assembly"/>
    <property type="evidence" value="ECO:0007669"/>
    <property type="project" value="EnsemblProtists"/>
</dbReference>
<dbReference type="GO" id="GO:1990753">
    <property type="term" value="C:equatorial cell cortex"/>
    <property type="evidence" value="ECO:0007669"/>
    <property type="project" value="EnsemblProtists"/>
</dbReference>
<protein>
    <submittedName>
        <fullName evidence="8">Protein tyrosine phosphatase</fullName>
    </submittedName>
</protein>
<dbReference type="GO" id="GO:0048870">
    <property type="term" value="P:cell motility"/>
    <property type="evidence" value="ECO:0007669"/>
    <property type="project" value="EnsemblProtists"/>
</dbReference>
<feature type="compositionally biased region" description="Polar residues" evidence="5">
    <location>
        <begin position="408"/>
        <end position="427"/>
    </location>
</feature>
<dbReference type="Gene3D" id="2.60.40.1110">
    <property type="match status" value="1"/>
</dbReference>
<dbReference type="Pfam" id="PF10409">
    <property type="entry name" value="PTEN_C2"/>
    <property type="match status" value="1"/>
</dbReference>
<evidence type="ECO:0000313" key="8">
    <source>
        <dbReference type="EMBL" id="EGG24421.1"/>
    </source>
</evidence>
<feature type="compositionally biased region" description="Basic and acidic residues" evidence="5">
    <location>
        <begin position="396"/>
        <end position="407"/>
    </location>
</feature>
<dbReference type="GO" id="GO:0046856">
    <property type="term" value="P:phosphatidylinositol dephosphorylation"/>
    <property type="evidence" value="ECO:0007669"/>
    <property type="project" value="TreeGrafter"/>
</dbReference>
<dbReference type="InterPro" id="IPR045101">
    <property type="entry name" value="PTP_PTEN"/>
</dbReference>
<name>F4PJD5_CACFS</name>
<dbReference type="Gene3D" id="3.90.190.10">
    <property type="entry name" value="Protein tyrosine phosphatase superfamily"/>
    <property type="match status" value="1"/>
</dbReference>
<dbReference type="SMART" id="SM01326">
    <property type="entry name" value="PTEN_C2"/>
    <property type="match status" value="1"/>
</dbReference>
<dbReference type="GO" id="GO:0031273">
    <property type="term" value="P:negative regulation of pseudopodium assembly"/>
    <property type="evidence" value="ECO:0007669"/>
    <property type="project" value="EnsemblProtists"/>
</dbReference>
<dbReference type="GO" id="GO:0031038">
    <property type="term" value="P:myosin II filament organization"/>
    <property type="evidence" value="ECO:0007669"/>
    <property type="project" value="EnsemblProtists"/>
</dbReference>
<feature type="compositionally biased region" description="Polar residues" evidence="5">
    <location>
        <begin position="653"/>
        <end position="663"/>
    </location>
</feature>
<dbReference type="KEGG" id="dfa:DFA_06571"/>
<evidence type="ECO:0000256" key="2">
    <source>
        <dbReference type="ARBA" id="ARBA00022490"/>
    </source>
</evidence>
<reference evidence="9" key="1">
    <citation type="journal article" date="2011" name="Genome Res.">
        <title>Phylogeny-wide analysis of social amoeba genomes highlights ancient origins for complex intercellular communication.</title>
        <authorList>
            <person name="Heidel A.J."/>
            <person name="Lawal H.M."/>
            <person name="Felder M."/>
            <person name="Schilde C."/>
            <person name="Helps N.R."/>
            <person name="Tunggal B."/>
            <person name="Rivero F."/>
            <person name="John U."/>
            <person name="Schleicher M."/>
            <person name="Eichinger L."/>
            <person name="Platzer M."/>
            <person name="Noegel A.A."/>
            <person name="Schaap P."/>
            <person name="Gloeckner G."/>
        </authorList>
    </citation>
    <scope>NUCLEOTIDE SEQUENCE [LARGE SCALE GENOMIC DNA]</scope>
    <source>
        <strain evidence="9">SH3</strain>
    </source>
</reference>
<feature type="compositionally biased region" description="Basic and acidic residues" evidence="5">
    <location>
        <begin position="68"/>
        <end position="78"/>
    </location>
</feature>
<evidence type="ECO:0000259" key="6">
    <source>
        <dbReference type="PROSITE" id="PS51181"/>
    </source>
</evidence>
<evidence type="ECO:0000259" key="7">
    <source>
        <dbReference type="PROSITE" id="PS51182"/>
    </source>
</evidence>
<feature type="compositionally biased region" description="Low complexity" evidence="5">
    <location>
        <begin position="643"/>
        <end position="652"/>
    </location>
</feature>
<dbReference type="GO" id="GO:0140986">
    <property type="term" value="P:G protein-coupled chemorepellent receptor signaling pathway"/>
    <property type="evidence" value="ECO:0007669"/>
    <property type="project" value="EnsemblProtists"/>
</dbReference>
<keyword evidence="9" id="KW-1185">Reference proteome</keyword>
<dbReference type="GO" id="GO:0036052">
    <property type="term" value="P:protein localization to uropod"/>
    <property type="evidence" value="ECO:0007669"/>
    <property type="project" value="EnsemblProtists"/>
</dbReference>
<keyword evidence="2" id="KW-0963">Cytoplasm</keyword>
<dbReference type="GeneID" id="14875913"/>
<dbReference type="GO" id="GO:0030010">
    <property type="term" value="P:establishment of cell polarity"/>
    <property type="evidence" value="ECO:0007669"/>
    <property type="project" value="EnsemblProtists"/>
</dbReference>
<evidence type="ECO:0000313" key="9">
    <source>
        <dbReference type="Proteomes" id="UP000007797"/>
    </source>
</evidence>
<dbReference type="GO" id="GO:1903665">
    <property type="term" value="P:negative regulation of asexual reproduction"/>
    <property type="evidence" value="ECO:0007669"/>
    <property type="project" value="EnsemblProtists"/>
</dbReference>
<feature type="compositionally biased region" description="Low complexity" evidence="5">
    <location>
        <begin position="80"/>
        <end position="103"/>
    </location>
</feature>
<dbReference type="GO" id="GO:0051898">
    <property type="term" value="P:negative regulation of phosphatidylinositol 3-kinase/protein kinase B signal transduction"/>
    <property type="evidence" value="ECO:0007669"/>
    <property type="project" value="EnsemblProtists"/>
</dbReference>
<dbReference type="Proteomes" id="UP000007797">
    <property type="component" value="Unassembled WGS sequence"/>
</dbReference>
<dbReference type="GO" id="GO:0000281">
    <property type="term" value="P:mitotic cytokinesis"/>
    <property type="evidence" value="ECO:0007669"/>
    <property type="project" value="EnsemblProtists"/>
</dbReference>
<dbReference type="PROSITE" id="PS51182">
    <property type="entry name" value="C2_TENSIN"/>
    <property type="match status" value="1"/>
</dbReference>
<feature type="domain" description="C2 tensin-type" evidence="7">
    <location>
        <begin position="423"/>
        <end position="563"/>
    </location>
</feature>
<evidence type="ECO:0000256" key="4">
    <source>
        <dbReference type="ARBA" id="ARBA00022912"/>
    </source>
</evidence>
<dbReference type="GO" id="GO:0004725">
    <property type="term" value="F:protein tyrosine phosphatase activity"/>
    <property type="evidence" value="ECO:0007669"/>
    <property type="project" value="TreeGrafter"/>
</dbReference>
<dbReference type="GO" id="GO:0007188">
    <property type="term" value="P:adenylate cyclase-modulating G protein-coupled receptor signaling pathway"/>
    <property type="evidence" value="ECO:0007669"/>
    <property type="project" value="EnsemblProtists"/>
</dbReference>
<dbReference type="SUPFAM" id="SSF52799">
    <property type="entry name" value="(Phosphotyrosine protein) phosphatases II"/>
    <property type="match status" value="1"/>
</dbReference>
<keyword evidence="4" id="KW-0904">Protein phosphatase</keyword>
<dbReference type="SMART" id="SM01301">
    <property type="entry name" value="PTPlike_phytase"/>
    <property type="match status" value="1"/>
</dbReference>
<gene>
    <name evidence="8" type="primary">pten</name>
    <name evidence="8" type="ORF">DFA_06571</name>
</gene>
<organism evidence="8 9">
    <name type="scientific">Cavenderia fasciculata</name>
    <name type="common">Slime mold</name>
    <name type="synonym">Dictyostelium fasciculatum</name>
    <dbReference type="NCBI Taxonomy" id="261658"/>
    <lineage>
        <taxon>Eukaryota</taxon>
        <taxon>Amoebozoa</taxon>
        <taxon>Evosea</taxon>
        <taxon>Eumycetozoa</taxon>
        <taxon>Dictyostelia</taxon>
        <taxon>Acytosteliales</taxon>
        <taxon>Cavenderiaceae</taxon>
        <taxon>Cavenderia</taxon>
    </lineage>
</organism>
<dbReference type="AlphaFoldDB" id="F4PJD5"/>
<feature type="region of interest" description="Disordered" evidence="5">
    <location>
        <begin position="568"/>
        <end position="663"/>
    </location>
</feature>
<keyword evidence="3" id="KW-0378">Hydrolase</keyword>
<evidence type="ECO:0000256" key="1">
    <source>
        <dbReference type="ARBA" id="ARBA00004496"/>
    </source>
</evidence>
<dbReference type="GO" id="GO:0051490">
    <property type="term" value="P:negative regulation of filopodium assembly"/>
    <property type="evidence" value="ECO:0007669"/>
    <property type="project" value="EnsemblProtists"/>
</dbReference>
<dbReference type="GO" id="GO:0051800">
    <property type="term" value="F:phosphatidylinositol-3,4-bisphosphate 3-phosphatase activity"/>
    <property type="evidence" value="ECO:0007669"/>
    <property type="project" value="EnsemblProtists"/>
</dbReference>
<dbReference type="GO" id="GO:0034485">
    <property type="term" value="F:phosphatidylinositol-3,4,5-trisphosphate 5-phosphatase activity"/>
    <property type="evidence" value="ECO:0007669"/>
    <property type="project" value="EnsemblProtists"/>
</dbReference>
<dbReference type="GO" id="GO:0001931">
    <property type="term" value="C:uropod"/>
    <property type="evidence" value="ECO:0007669"/>
    <property type="project" value="EnsemblProtists"/>
</dbReference>
<dbReference type="PROSITE" id="PS51181">
    <property type="entry name" value="PPASE_TENSIN"/>
    <property type="match status" value="1"/>
</dbReference>
<dbReference type="GO" id="GO:0030041">
    <property type="term" value="P:actin filament polymerization"/>
    <property type="evidence" value="ECO:0007669"/>
    <property type="project" value="EnsemblProtists"/>
</dbReference>
<dbReference type="GO" id="GO:0046580">
    <property type="term" value="P:negative regulation of Ras protein signal transduction"/>
    <property type="evidence" value="ECO:0007669"/>
    <property type="project" value="EnsemblProtists"/>
</dbReference>
<dbReference type="PANTHER" id="PTHR12305">
    <property type="entry name" value="PHOSPHATASE WITH HOMOLOGY TO TENSIN"/>
    <property type="match status" value="1"/>
</dbReference>
<dbReference type="GO" id="GO:0050919">
    <property type="term" value="P:negative chemotaxis"/>
    <property type="evidence" value="ECO:0007669"/>
    <property type="project" value="EnsemblProtists"/>
</dbReference>
<evidence type="ECO:0000256" key="5">
    <source>
        <dbReference type="SAM" id="MobiDB-lite"/>
    </source>
</evidence>
<dbReference type="GO" id="GO:0016314">
    <property type="term" value="F:phosphatidylinositol-3,4,5-trisphosphate 3-phosphatase activity"/>
    <property type="evidence" value="ECO:0007669"/>
    <property type="project" value="TreeGrafter"/>
</dbReference>
<dbReference type="GO" id="GO:0031257">
    <property type="term" value="C:cell trailing edge membrane"/>
    <property type="evidence" value="ECO:0007669"/>
    <property type="project" value="EnsemblProtists"/>
</dbReference>
<feature type="region of interest" description="Disordered" evidence="5">
    <location>
        <begin position="386"/>
        <end position="427"/>
    </location>
</feature>
<dbReference type="GO" id="GO:0080025">
    <property type="term" value="F:phosphatidylinositol-3,5-bisphosphate binding"/>
    <property type="evidence" value="ECO:0007669"/>
    <property type="project" value="EnsemblProtists"/>
</dbReference>
<dbReference type="InterPro" id="IPR035892">
    <property type="entry name" value="C2_domain_sf"/>
</dbReference>
<dbReference type="GO" id="GO:0043327">
    <property type="term" value="P:chemotaxis to cAMP"/>
    <property type="evidence" value="ECO:0007669"/>
    <property type="project" value="EnsemblProtists"/>
</dbReference>
<dbReference type="CDD" id="cd14509">
    <property type="entry name" value="PTP_PTEN"/>
    <property type="match status" value="1"/>
</dbReference>
<dbReference type="GO" id="GO:0022604">
    <property type="term" value="P:regulation of cell morphogenesis"/>
    <property type="evidence" value="ECO:0007669"/>
    <property type="project" value="EnsemblProtists"/>
</dbReference>
<dbReference type="FunFam" id="3.90.190.10:FF:000029">
    <property type="entry name" value="Phosphatidylinositol 3,4,5-trisphosphate 3-phosphatase and dual-specificity protein phosphatase PTEN"/>
    <property type="match status" value="1"/>
</dbReference>
<comment type="subcellular location">
    <subcellularLocation>
        <location evidence="1">Cytoplasm</location>
    </subcellularLocation>
</comment>
<dbReference type="SUPFAM" id="SSF49562">
    <property type="entry name" value="C2 domain (Calcium/lipid-binding domain, CaLB)"/>
    <property type="match status" value="1"/>
</dbReference>
<dbReference type="InterPro" id="IPR029021">
    <property type="entry name" value="Prot-tyrosine_phosphatase-like"/>
</dbReference>
<dbReference type="EMBL" id="GL883007">
    <property type="protein sequence ID" value="EGG24421.1"/>
    <property type="molecule type" value="Genomic_DNA"/>
</dbReference>
<accession>F4PJD5</accession>
<feature type="region of interest" description="Disordered" evidence="5">
    <location>
        <begin position="439"/>
        <end position="467"/>
    </location>
</feature>
<dbReference type="GO" id="GO:0031152">
    <property type="term" value="P:aggregation involved in sorocarp development"/>
    <property type="evidence" value="ECO:0007669"/>
    <property type="project" value="EnsemblProtists"/>
</dbReference>
<dbReference type="GO" id="GO:0032154">
    <property type="term" value="C:cleavage furrow"/>
    <property type="evidence" value="ECO:0007669"/>
    <property type="project" value="EnsemblProtists"/>
</dbReference>
<dbReference type="GO" id="GO:0005829">
    <property type="term" value="C:cytosol"/>
    <property type="evidence" value="ECO:0007669"/>
    <property type="project" value="EnsemblProtists"/>
</dbReference>
<dbReference type="InterPro" id="IPR014020">
    <property type="entry name" value="Tensin_C2-dom"/>
</dbReference>
<dbReference type="GO" id="GO:0005546">
    <property type="term" value="F:phosphatidylinositol-4,5-bisphosphate binding"/>
    <property type="evidence" value="ECO:0007669"/>
    <property type="project" value="EnsemblProtists"/>
</dbReference>
<proteinExistence type="predicted"/>
<dbReference type="RefSeq" id="XP_004362272.1">
    <property type="nucleotide sequence ID" value="XM_004362215.1"/>
</dbReference>
<feature type="region of interest" description="Disordered" evidence="5">
    <location>
        <begin position="33"/>
        <end position="103"/>
    </location>
</feature>
<dbReference type="PANTHER" id="PTHR12305:SF81">
    <property type="entry name" value="PHOSPHATIDYLINOSITOL 3,4,5-TRISPHOSPHATE 3-PHOSPHATASE AND DUAL-SPECIFICITY PROTEIN PHOSPHATASE PTEN"/>
    <property type="match status" value="1"/>
</dbReference>
<dbReference type="GO" id="GO:0043491">
    <property type="term" value="P:phosphatidylinositol 3-kinase/protein kinase B signal transduction"/>
    <property type="evidence" value="ECO:0007669"/>
    <property type="project" value="EnsemblProtists"/>
</dbReference>
<dbReference type="GO" id="GO:0034461">
    <property type="term" value="P:uropod retraction"/>
    <property type="evidence" value="ECO:0007669"/>
    <property type="project" value="EnsemblProtists"/>
</dbReference>
<dbReference type="STRING" id="1054147.F4PJD5"/>